<dbReference type="GO" id="GO:0005737">
    <property type="term" value="C:cytoplasm"/>
    <property type="evidence" value="ECO:0007669"/>
    <property type="project" value="TreeGrafter"/>
</dbReference>
<dbReference type="GO" id="GO:0006269">
    <property type="term" value="P:DNA replication, synthesis of primer"/>
    <property type="evidence" value="ECO:0007669"/>
    <property type="project" value="TreeGrafter"/>
</dbReference>
<evidence type="ECO:0000313" key="7">
    <source>
        <dbReference type="Proteomes" id="UP000198718"/>
    </source>
</evidence>
<gene>
    <name evidence="6" type="ORF">SAMN05660472_02590</name>
</gene>
<dbReference type="STRING" id="393762.SAMN05660472_02590"/>
<dbReference type="RefSeq" id="WP_244269551.1">
    <property type="nucleotide sequence ID" value="NZ_FNFP01000008.1"/>
</dbReference>
<keyword evidence="3" id="KW-0862">Zinc</keyword>
<feature type="compositionally biased region" description="Polar residues" evidence="4">
    <location>
        <begin position="156"/>
        <end position="166"/>
    </location>
</feature>
<dbReference type="Pfam" id="PF18662">
    <property type="entry name" value="HTH_56"/>
    <property type="match status" value="1"/>
</dbReference>
<dbReference type="Pfam" id="PF01807">
    <property type="entry name" value="Zn_ribbon_DnaG"/>
    <property type="match status" value="1"/>
</dbReference>
<organism evidence="6 7">
    <name type="scientific">Natronincola ferrireducens</name>
    <dbReference type="NCBI Taxonomy" id="393762"/>
    <lineage>
        <taxon>Bacteria</taxon>
        <taxon>Bacillati</taxon>
        <taxon>Bacillota</taxon>
        <taxon>Clostridia</taxon>
        <taxon>Peptostreptococcales</taxon>
        <taxon>Natronincolaceae</taxon>
        <taxon>Natronincola</taxon>
    </lineage>
</organism>
<evidence type="ECO:0000256" key="1">
    <source>
        <dbReference type="ARBA" id="ARBA00022723"/>
    </source>
</evidence>
<dbReference type="InterPro" id="IPR002694">
    <property type="entry name" value="Znf_CHC2"/>
</dbReference>
<dbReference type="GO" id="GO:0008270">
    <property type="term" value="F:zinc ion binding"/>
    <property type="evidence" value="ECO:0007669"/>
    <property type="project" value="UniProtKB-KW"/>
</dbReference>
<dbReference type="PANTHER" id="PTHR30313:SF2">
    <property type="entry name" value="DNA PRIMASE"/>
    <property type="match status" value="1"/>
</dbReference>
<protein>
    <submittedName>
        <fullName evidence="6">Uncharcterized protein, DUF927 family</fullName>
    </submittedName>
</protein>
<feature type="region of interest" description="Disordered" evidence="4">
    <location>
        <begin position="89"/>
        <end position="190"/>
    </location>
</feature>
<evidence type="ECO:0000256" key="4">
    <source>
        <dbReference type="SAM" id="MobiDB-lite"/>
    </source>
</evidence>
<dbReference type="InterPro" id="IPR036977">
    <property type="entry name" value="DNA_primase_Znf_CHC2"/>
</dbReference>
<proteinExistence type="predicted"/>
<keyword evidence="1" id="KW-0479">Metal-binding</keyword>
<evidence type="ECO:0000259" key="5">
    <source>
        <dbReference type="SMART" id="SM00400"/>
    </source>
</evidence>
<accession>A0A1G9H8W1</accession>
<dbReference type="SUPFAM" id="SSF56731">
    <property type="entry name" value="DNA primase core"/>
    <property type="match status" value="1"/>
</dbReference>
<dbReference type="Pfam" id="PF06048">
    <property type="entry name" value="DUF927"/>
    <property type="match status" value="1"/>
</dbReference>
<dbReference type="Proteomes" id="UP000198718">
    <property type="component" value="Unassembled WGS sequence"/>
</dbReference>
<reference evidence="6 7" key="1">
    <citation type="submission" date="2016-10" db="EMBL/GenBank/DDBJ databases">
        <authorList>
            <person name="de Groot N.N."/>
        </authorList>
    </citation>
    <scope>NUCLEOTIDE SEQUENCE [LARGE SCALE GENOMIC DNA]</scope>
    <source>
        <strain evidence="6 7">DSM 18346</strain>
    </source>
</reference>
<dbReference type="EMBL" id="FNFP01000008">
    <property type="protein sequence ID" value="SDL09448.1"/>
    <property type="molecule type" value="Genomic_DNA"/>
</dbReference>
<keyword evidence="2" id="KW-0863">Zinc-finger</keyword>
<keyword evidence="7" id="KW-1185">Reference proteome</keyword>
<dbReference type="SUPFAM" id="SSF57783">
    <property type="entry name" value="Zinc beta-ribbon"/>
    <property type="match status" value="1"/>
</dbReference>
<evidence type="ECO:0000313" key="6">
    <source>
        <dbReference type="EMBL" id="SDL09448.1"/>
    </source>
</evidence>
<dbReference type="GO" id="GO:0003899">
    <property type="term" value="F:DNA-directed RNA polymerase activity"/>
    <property type="evidence" value="ECO:0007669"/>
    <property type="project" value="InterPro"/>
</dbReference>
<dbReference type="InterPro" id="IPR009270">
    <property type="entry name" value="DUF927"/>
</dbReference>
<dbReference type="PANTHER" id="PTHR30313">
    <property type="entry name" value="DNA PRIMASE"/>
    <property type="match status" value="1"/>
</dbReference>
<sequence length="935" mass="107189">MNLEEKIDYKKFYEGHIKKGKISGDNLVGLCPFHDDTKPSFGANIKTGVYNCLACGEKGNVITFIAKLHGIDNKEAYRLLLKEEGIYEEDEGKRKKRGKKDEGKGRKSTIARGQGWEQEEEREKFLLTKAIKANQGGKANQLPKDKSKKRKEESQGLHQNHYNDNYPNKHQDNKQDHHHSEPVTTNTFSNKKTTKYTVKDYCREKKLPEEFIRSLGIRDGKIGITIPYKDEEGKVLSNRQRYHRDSPTRFSWARGSKVSLYGLWQLGKVRRVGRVFLMEGESDCHTLWHHGIDEALGVPGATTFHRDWVEKLQGLDVYIHHEGDVGGDTFLDKICKTLEEKHFRGRVYKIQCTSQGVKDPSDLHIKDPASFQENWKRVMENPEEIFLAKLQEEEENLIPNAPVKLRQPAGWRVTEKGVEMIHSKTGLPYLVCRTPILIARRIKALGMEEEKVEIAFYRDKKWHFVREQRSTIFQARTIIKLADVGVTVTSENAKFLVRFLENLEAENFDIIETQQSVNQLGWHGEDFLPGKEGDLVLDVERSERKWVEAYSKKGELQDWVKTIKPFRKNTIFRFILASSFAAPLLKLLNHRIFFVHNWGDSRGGKTAALKAALSVWGNPDELMTSFNATNVGLERLASFFNDLPLGIDERQVAGGKQEYIETLVYMLSMGYSKVRGTKTGGLENQRSWRSIVLTTGEEPLTTMGSQTGVHTRALEIHGSPFEEEDNARSMHNIVTINYGVAGPFFIGKLMEDLKPHQLQDRHKEIQETLMAMNENHKKIGSHVSSVAVVILAEELISKWLFDEADTSIAMGNEILSNLEDMINTDMVEKAYEFIQGWLISNIEQFKGNPKRESYGVMEDNRFYVFPQILQEALDKQGYSYRKIMQGFGDRGYIDVTYEKDGTKRRSVVKKIEGKACRMVSFDLSEMANLEETPPF</sequence>
<name>A0A1G9H8W1_9FIRM</name>
<evidence type="ECO:0000256" key="3">
    <source>
        <dbReference type="ARBA" id="ARBA00022833"/>
    </source>
</evidence>
<dbReference type="Gene3D" id="3.90.580.10">
    <property type="entry name" value="Zinc finger, CHC2-type domain"/>
    <property type="match status" value="1"/>
</dbReference>
<evidence type="ECO:0000256" key="2">
    <source>
        <dbReference type="ARBA" id="ARBA00022771"/>
    </source>
</evidence>
<dbReference type="SMART" id="SM00400">
    <property type="entry name" value="ZnF_CHCC"/>
    <property type="match status" value="1"/>
</dbReference>
<dbReference type="InterPro" id="IPR050219">
    <property type="entry name" value="DnaG_primase"/>
</dbReference>
<feature type="compositionally biased region" description="Basic and acidic residues" evidence="4">
    <location>
        <begin position="167"/>
        <end position="181"/>
    </location>
</feature>
<dbReference type="AlphaFoldDB" id="A0A1G9H8W1"/>
<dbReference type="Gene3D" id="3.40.1360.10">
    <property type="match status" value="1"/>
</dbReference>
<dbReference type="GO" id="GO:0003677">
    <property type="term" value="F:DNA binding"/>
    <property type="evidence" value="ECO:0007669"/>
    <property type="project" value="InterPro"/>
</dbReference>
<feature type="domain" description="Zinc finger CHC2-type" evidence="5">
    <location>
        <begin position="27"/>
        <end position="81"/>
    </location>
</feature>
<dbReference type="InterPro" id="IPR040538">
    <property type="entry name" value="Cch_HTH"/>
</dbReference>